<feature type="region of interest" description="Disordered" evidence="1">
    <location>
        <begin position="69"/>
        <end position="142"/>
    </location>
</feature>
<evidence type="ECO:0000256" key="1">
    <source>
        <dbReference type="SAM" id="MobiDB-lite"/>
    </source>
</evidence>
<keyword evidence="2" id="KW-1133">Transmembrane helix</keyword>
<feature type="compositionally biased region" description="Polar residues" evidence="1">
    <location>
        <begin position="113"/>
        <end position="131"/>
    </location>
</feature>
<keyword evidence="3" id="KW-1185">Reference proteome</keyword>
<feature type="transmembrane region" description="Helical" evidence="2">
    <location>
        <begin position="14"/>
        <end position="36"/>
    </location>
</feature>
<reference evidence="4" key="1">
    <citation type="submission" date="2025-08" db="UniProtKB">
        <authorList>
            <consortium name="RefSeq"/>
        </authorList>
    </citation>
    <scope>IDENTIFICATION</scope>
    <source>
        <strain evidence="4">Airmid</strain>
    </source>
</reference>
<evidence type="ECO:0000313" key="3">
    <source>
        <dbReference type="Proteomes" id="UP000515146"/>
    </source>
</evidence>
<organism evidence="3 4">
    <name type="scientific">Dermatophagoides pteronyssinus</name>
    <name type="common">European house dust mite</name>
    <dbReference type="NCBI Taxonomy" id="6956"/>
    <lineage>
        <taxon>Eukaryota</taxon>
        <taxon>Metazoa</taxon>
        <taxon>Ecdysozoa</taxon>
        <taxon>Arthropoda</taxon>
        <taxon>Chelicerata</taxon>
        <taxon>Arachnida</taxon>
        <taxon>Acari</taxon>
        <taxon>Acariformes</taxon>
        <taxon>Sarcoptiformes</taxon>
        <taxon>Astigmata</taxon>
        <taxon>Psoroptidia</taxon>
        <taxon>Analgoidea</taxon>
        <taxon>Pyroglyphidae</taxon>
        <taxon>Dermatophagoidinae</taxon>
        <taxon>Dermatophagoides</taxon>
    </lineage>
</organism>
<dbReference type="OrthoDB" id="6511040at2759"/>
<name>A0A6P6YKG1_DERPT</name>
<gene>
    <name evidence="4" type="primary">LOC113799321</name>
</gene>
<sequence>MMNKELMLIQFSKYITIATVSIIIGMILALICLWIYSEWLIYQQKKTKQLDLVRDKMDGIEMKRLLRQNSFESNKQKPHKDAVVVDISDNNDDDDDDVSIKQSNDNNNNNNDTATEMASSDKSMQINTNKGISLKSLDGLPH</sequence>
<keyword evidence="2" id="KW-0472">Membrane</keyword>
<dbReference type="KEGG" id="dpte:113799321"/>
<evidence type="ECO:0000256" key="2">
    <source>
        <dbReference type="SAM" id="Phobius"/>
    </source>
</evidence>
<keyword evidence="2" id="KW-0812">Transmembrane</keyword>
<evidence type="ECO:0000313" key="4">
    <source>
        <dbReference type="RefSeq" id="XP_027205735.1"/>
    </source>
</evidence>
<dbReference type="AlphaFoldDB" id="A0A6P6YKG1"/>
<protein>
    <submittedName>
        <fullName evidence="4">GATOR complex protein WDR24-like</fullName>
    </submittedName>
</protein>
<dbReference type="InParanoid" id="A0A6P6YKG1"/>
<accession>A0A6P6YKG1</accession>
<dbReference type="Proteomes" id="UP000515146">
    <property type="component" value="Unplaced"/>
</dbReference>
<proteinExistence type="predicted"/>
<dbReference type="RefSeq" id="XP_027205735.1">
    <property type="nucleotide sequence ID" value="XM_027349934.1"/>
</dbReference>